<comment type="caution">
    <text evidence="2">The sequence shown here is derived from an EMBL/GenBank/DDBJ whole genome shotgun (WGS) entry which is preliminary data.</text>
</comment>
<proteinExistence type="predicted"/>
<sequence>MNCLRQGLAALLLGAASLPLLADDVRCLQSTGSGKPIRLSLALLSDEQGQHRTGYVRYAGQPDSLPLVFKSSEILDDEEGENQGRPWEYLSTWLEILPAEERIGGRYSFHHQGAVLFDFQYLNLRSGKTYHFAEDRDALDELNTCVWP</sequence>
<organism evidence="2 3">
    <name type="scientific">Phytopseudomonas dryadis</name>
    <dbReference type="NCBI Taxonomy" id="2487520"/>
    <lineage>
        <taxon>Bacteria</taxon>
        <taxon>Pseudomonadati</taxon>
        <taxon>Pseudomonadota</taxon>
        <taxon>Gammaproteobacteria</taxon>
        <taxon>Pseudomonadales</taxon>
        <taxon>Pseudomonadaceae</taxon>
        <taxon>Phytopseudomonas</taxon>
    </lineage>
</organism>
<name>A0ABY1Z5R7_9GAMM</name>
<protein>
    <recommendedName>
        <fullName evidence="4">Secreted protein</fullName>
    </recommendedName>
</protein>
<accession>A0ABY1Z5R7</accession>
<dbReference type="Proteomes" id="UP000291334">
    <property type="component" value="Unassembled WGS sequence"/>
</dbReference>
<evidence type="ECO:0000256" key="1">
    <source>
        <dbReference type="SAM" id="SignalP"/>
    </source>
</evidence>
<keyword evidence="3" id="KW-1185">Reference proteome</keyword>
<dbReference type="RefSeq" id="WP_131176224.1">
    <property type="nucleotide sequence ID" value="NZ_QJUM01000020.1"/>
</dbReference>
<dbReference type="EMBL" id="QJUM01000020">
    <property type="protein sequence ID" value="TBV03270.1"/>
    <property type="molecule type" value="Genomic_DNA"/>
</dbReference>
<evidence type="ECO:0000313" key="2">
    <source>
        <dbReference type="EMBL" id="TBV03270.1"/>
    </source>
</evidence>
<evidence type="ECO:0008006" key="4">
    <source>
        <dbReference type="Google" id="ProtNLM"/>
    </source>
</evidence>
<feature type="chain" id="PRO_5045738726" description="Secreted protein" evidence="1">
    <location>
        <begin position="23"/>
        <end position="148"/>
    </location>
</feature>
<reference evidence="2 3" key="1">
    <citation type="submission" date="2018-06" db="EMBL/GenBank/DDBJ databases">
        <title>Three novel Pseudomonas species isolated from symptomatic oak.</title>
        <authorList>
            <person name="Bueno-Gonzalez V."/>
            <person name="Brady C."/>
        </authorList>
    </citation>
    <scope>NUCLEOTIDE SEQUENCE [LARGE SCALE GENOMIC DNA]</scope>
    <source>
        <strain evidence="2 3">P26B</strain>
    </source>
</reference>
<gene>
    <name evidence="2" type="ORF">DNK34_16920</name>
</gene>
<feature type="signal peptide" evidence="1">
    <location>
        <begin position="1"/>
        <end position="22"/>
    </location>
</feature>
<keyword evidence="1" id="KW-0732">Signal</keyword>
<evidence type="ECO:0000313" key="3">
    <source>
        <dbReference type="Proteomes" id="UP000291334"/>
    </source>
</evidence>